<protein>
    <recommendedName>
        <fullName evidence="2">GRAM domain-containing protein</fullName>
    </recommendedName>
</protein>
<dbReference type="EMBL" id="SZYD01000009">
    <property type="protein sequence ID" value="KAD5317121.1"/>
    <property type="molecule type" value="Genomic_DNA"/>
</dbReference>
<dbReference type="Pfam" id="PF02893">
    <property type="entry name" value="GRAM"/>
    <property type="match status" value="1"/>
</dbReference>
<sequence>MDSSATTINAGPIVSRGLLLSKSCQTLYNPSSTQIKGMERKNSLAVSKLLEIVKHKLCYGAKILPIGREGRIFSKNFSTHDSEKLLHATRCSIYTTSGPIAGILFITNEKVGFCSDRSVKTYSAEGEVLKFQYKVSIPLGKIKGVRESVNMKRPSSKYVELVTVDDFSFWFLGFTNYKKALRFLLQRISQNCLSN</sequence>
<dbReference type="InterPro" id="IPR004182">
    <property type="entry name" value="GRAM"/>
</dbReference>
<comment type="caution">
    <text evidence="3">The sequence shown here is derived from an EMBL/GenBank/DDBJ whole genome shotgun (WGS) entry which is preliminary data.</text>
</comment>
<evidence type="ECO:0000313" key="3">
    <source>
        <dbReference type="EMBL" id="KAD5317121.1"/>
    </source>
</evidence>
<proteinExistence type="inferred from homology"/>
<name>A0A5N6NQW8_9ASTR</name>
<dbReference type="SMART" id="SM00568">
    <property type="entry name" value="GRAM"/>
    <property type="match status" value="1"/>
</dbReference>
<evidence type="ECO:0000256" key="1">
    <source>
        <dbReference type="ARBA" id="ARBA00009414"/>
    </source>
</evidence>
<comment type="similarity">
    <text evidence="1">Belongs to the GEM family.</text>
</comment>
<reference evidence="3 4" key="1">
    <citation type="submission" date="2019-05" db="EMBL/GenBank/DDBJ databases">
        <title>Mikania micrantha, genome provides insights into the molecular mechanism of rapid growth.</title>
        <authorList>
            <person name="Liu B."/>
        </authorList>
    </citation>
    <scope>NUCLEOTIDE SEQUENCE [LARGE SCALE GENOMIC DNA]</scope>
    <source>
        <strain evidence="3">NLD-2019</strain>
        <tissue evidence="3">Leaf</tissue>
    </source>
</reference>
<dbReference type="Proteomes" id="UP000326396">
    <property type="component" value="Linkage Group LG17"/>
</dbReference>
<accession>A0A5N6NQW8</accession>
<dbReference type="AlphaFoldDB" id="A0A5N6NQW8"/>
<evidence type="ECO:0000313" key="4">
    <source>
        <dbReference type="Proteomes" id="UP000326396"/>
    </source>
</evidence>
<dbReference type="Gene3D" id="2.30.29.30">
    <property type="entry name" value="Pleckstrin-homology domain (PH domain)/Phosphotyrosine-binding domain (PTB)"/>
    <property type="match status" value="1"/>
</dbReference>
<organism evidence="3 4">
    <name type="scientific">Mikania micrantha</name>
    <name type="common">bitter vine</name>
    <dbReference type="NCBI Taxonomy" id="192012"/>
    <lineage>
        <taxon>Eukaryota</taxon>
        <taxon>Viridiplantae</taxon>
        <taxon>Streptophyta</taxon>
        <taxon>Embryophyta</taxon>
        <taxon>Tracheophyta</taxon>
        <taxon>Spermatophyta</taxon>
        <taxon>Magnoliopsida</taxon>
        <taxon>eudicotyledons</taxon>
        <taxon>Gunneridae</taxon>
        <taxon>Pentapetalae</taxon>
        <taxon>asterids</taxon>
        <taxon>campanulids</taxon>
        <taxon>Asterales</taxon>
        <taxon>Asteraceae</taxon>
        <taxon>Asteroideae</taxon>
        <taxon>Heliantheae alliance</taxon>
        <taxon>Eupatorieae</taxon>
        <taxon>Mikania</taxon>
    </lineage>
</organism>
<dbReference type="InterPro" id="IPR037848">
    <property type="entry name" value="GEM-like"/>
</dbReference>
<dbReference type="OrthoDB" id="1736712at2759"/>
<gene>
    <name evidence="3" type="ORF">E3N88_17067</name>
</gene>
<keyword evidence="4" id="KW-1185">Reference proteome</keyword>
<dbReference type="InterPro" id="IPR011993">
    <property type="entry name" value="PH-like_dom_sf"/>
</dbReference>
<dbReference type="PANTHER" id="PTHR31969">
    <property type="entry name" value="GEM-LIKE PROTEIN 2"/>
    <property type="match status" value="1"/>
</dbReference>
<evidence type="ECO:0000259" key="2">
    <source>
        <dbReference type="SMART" id="SM00568"/>
    </source>
</evidence>
<feature type="domain" description="GRAM" evidence="2">
    <location>
        <begin position="71"/>
        <end position="149"/>
    </location>
</feature>